<gene>
    <name evidence="2" type="ORF">LQV63_14435</name>
</gene>
<dbReference type="SUPFAM" id="SSF51556">
    <property type="entry name" value="Metallo-dependent hydrolases"/>
    <property type="match status" value="1"/>
</dbReference>
<feature type="domain" description="Amidohydrolase 3" evidence="1">
    <location>
        <begin position="46"/>
        <end position="513"/>
    </location>
</feature>
<evidence type="ECO:0000313" key="3">
    <source>
        <dbReference type="Proteomes" id="UP001199916"/>
    </source>
</evidence>
<dbReference type="InterPro" id="IPR032466">
    <property type="entry name" value="Metal_Hydrolase"/>
</dbReference>
<name>A0ABS8YET5_9BACL</name>
<comment type="caution">
    <text evidence="2">The sequence shown here is derived from an EMBL/GenBank/DDBJ whole genome shotgun (WGS) entry which is preliminary data.</text>
</comment>
<accession>A0ABS8YET5</accession>
<dbReference type="Pfam" id="PF07969">
    <property type="entry name" value="Amidohydro_3"/>
    <property type="match status" value="1"/>
</dbReference>
<dbReference type="InterPro" id="IPR023100">
    <property type="entry name" value="D-aminoacylase_insert_dom_sf"/>
</dbReference>
<reference evidence="2 3" key="1">
    <citation type="submission" date="2021-11" db="EMBL/GenBank/DDBJ databases">
        <title>Draft genome sequence of Paenibacillus profundus YoMME, a new Gram-positive bacteria with exoelectrogenic properties.</title>
        <authorList>
            <person name="Hubenova Y."/>
            <person name="Hubenova E."/>
            <person name="Manasiev Y."/>
            <person name="Peykov S."/>
            <person name="Mitov M."/>
        </authorList>
    </citation>
    <scope>NUCLEOTIDE SEQUENCE [LARGE SCALE GENOMIC DNA]</scope>
    <source>
        <strain evidence="2 3">YoMME</strain>
    </source>
</reference>
<dbReference type="Gene3D" id="3.30.1490.130">
    <property type="entry name" value="D-aminoacylase. Domain 3"/>
    <property type="match status" value="1"/>
</dbReference>
<dbReference type="InterPro" id="IPR011059">
    <property type="entry name" value="Metal-dep_hydrolase_composite"/>
</dbReference>
<dbReference type="InterPro" id="IPR050378">
    <property type="entry name" value="Metallo-dep_Hydrolases_sf"/>
</dbReference>
<dbReference type="InterPro" id="IPR013108">
    <property type="entry name" value="Amidohydro_3"/>
</dbReference>
<evidence type="ECO:0000259" key="1">
    <source>
        <dbReference type="Pfam" id="PF07969"/>
    </source>
</evidence>
<dbReference type="Proteomes" id="UP001199916">
    <property type="component" value="Unassembled WGS sequence"/>
</dbReference>
<dbReference type="CDD" id="cd01297">
    <property type="entry name" value="D-aminoacylase"/>
    <property type="match status" value="1"/>
</dbReference>
<sequence length="544" mass="59627">MLDVIIRNTRVADGTGNPWFWGEIGVKDGQITHVASPGSIDVEARDTIDAQGHIIAPGFIDGHCHSDLMIMDYPDSNIKMQQGVTTEVVGNCGLAPAPFVPARGDLLREYITPVIGTTNKPWTWNSIAEYMDAVQSCSPAEHLATYVAHGALRIAVMGFDHRPPTPAELNEMKTILREGMEAGAIGLSIGLLYAPGSYADKNEIAELSRVVAQYGGLLSTHIRGEGRHLLASIDEVIWIAEQSGVTLHISHLKAAGKRSWGQVLDALERIEAARARGMDVTCDVYPYHAGSTTLTTVLPPWILEGGLPATLEALQRPAIRQRLHEELAEEQDTWDNLVASTGWHSVVISAVQTDRNKELEGLSIADVAAKRGIHPVDAMIELLLEEQGKITIVYYHMAESDVDQVIAYSRSLIASDSLHCETGKPHPRLYGTFPRILGTYVRERKLLTVEDAVRKMSAFPAARFRLGRRGLLVPGYAADLVVFNPDTVQDTATFEEPRQFPNGISHVFVNGQLALRHGEFQSVHAGSMLKAERRLQLHHTCGCC</sequence>
<protein>
    <submittedName>
        <fullName evidence="2">D-aminoacylase</fullName>
    </submittedName>
</protein>
<dbReference type="Gene3D" id="2.30.40.10">
    <property type="entry name" value="Urease, subunit C, domain 1"/>
    <property type="match status" value="1"/>
</dbReference>
<dbReference type="SUPFAM" id="SSF51338">
    <property type="entry name" value="Composite domain of metallo-dependent hydrolases"/>
    <property type="match status" value="1"/>
</dbReference>
<dbReference type="RefSeq" id="WP_019424067.1">
    <property type="nucleotide sequence ID" value="NZ_JAJNBZ010000010.1"/>
</dbReference>
<dbReference type="PANTHER" id="PTHR11647">
    <property type="entry name" value="HYDRANTOINASE/DIHYDROPYRIMIDINASE FAMILY MEMBER"/>
    <property type="match status" value="1"/>
</dbReference>
<dbReference type="PANTHER" id="PTHR11647:SF1">
    <property type="entry name" value="COLLAPSIN RESPONSE MEDIATOR PROTEIN"/>
    <property type="match status" value="1"/>
</dbReference>
<evidence type="ECO:0000313" key="2">
    <source>
        <dbReference type="EMBL" id="MCE5170510.1"/>
    </source>
</evidence>
<dbReference type="Gene3D" id="3.20.20.140">
    <property type="entry name" value="Metal-dependent hydrolases"/>
    <property type="match status" value="1"/>
</dbReference>
<dbReference type="EMBL" id="JAJNBZ010000010">
    <property type="protein sequence ID" value="MCE5170510.1"/>
    <property type="molecule type" value="Genomic_DNA"/>
</dbReference>
<proteinExistence type="predicted"/>
<keyword evidence="3" id="KW-1185">Reference proteome</keyword>
<organism evidence="2 3">
    <name type="scientific">Paenibacillus profundus</name>
    <dbReference type="NCBI Taxonomy" id="1173085"/>
    <lineage>
        <taxon>Bacteria</taxon>
        <taxon>Bacillati</taxon>
        <taxon>Bacillota</taxon>
        <taxon>Bacilli</taxon>
        <taxon>Bacillales</taxon>
        <taxon>Paenibacillaceae</taxon>
        <taxon>Paenibacillus</taxon>
    </lineage>
</organism>